<dbReference type="PANTHER" id="PTHR45772">
    <property type="entry name" value="CONSERVED COMPONENT OF ABC TRANSPORTER FOR NATURAL AMINO ACIDS-RELATED"/>
    <property type="match status" value="1"/>
</dbReference>
<dbReference type="InterPro" id="IPR003593">
    <property type="entry name" value="AAA+_ATPase"/>
</dbReference>
<dbReference type="SMART" id="SM00382">
    <property type="entry name" value="AAA"/>
    <property type="match status" value="1"/>
</dbReference>
<evidence type="ECO:0000259" key="4">
    <source>
        <dbReference type="PROSITE" id="PS50893"/>
    </source>
</evidence>
<name>A0ABS2L986_9MICO</name>
<dbReference type="Pfam" id="PF00005">
    <property type="entry name" value="ABC_tran"/>
    <property type="match status" value="1"/>
</dbReference>
<dbReference type="InterPro" id="IPR032823">
    <property type="entry name" value="BCA_ABC_TP_C"/>
</dbReference>
<protein>
    <submittedName>
        <fullName evidence="5">ABC-type branched-subunit amino acid transport system ATPase component</fullName>
    </submittedName>
</protein>
<dbReference type="EMBL" id="JAFBBU010000001">
    <property type="protein sequence ID" value="MBM7473650.1"/>
    <property type="molecule type" value="Genomic_DNA"/>
</dbReference>
<evidence type="ECO:0000256" key="3">
    <source>
        <dbReference type="ARBA" id="ARBA00022840"/>
    </source>
</evidence>
<keyword evidence="6" id="KW-1185">Reference proteome</keyword>
<sequence>MTVLLEVKALSKVFGGVHAVDGVDFSLDRGKVLGLIGPNGSGKTTLLNMIAGTSRPSSGHVSLDGTDVTAFTAHRKVRRGIARTFQSTRLMRDWTVRSTLELASGARRGPRTPAEIAELVGITDTLDRLTGSLPSAIQRMVMVASALATHPELLLLDEPAVGMDIEEADRLQSVIRVASSELGTTVIVVEHNMRFLMPLADSVLVMASGKVLSEGTPQYVRNDPAVVAAYLGD</sequence>
<gene>
    <name evidence="5" type="ORF">JOE66_003284</name>
</gene>
<proteinExistence type="predicted"/>
<keyword evidence="3" id="KW-0067">ATP-binding</keyword>
<evidence type="ECO:0000313" key="6">
    <source>
        <dbReference type="Proteomes" id="UP000776164"/>
    </source>
</evidence>
<dbReference type="SUPFAM" id="SSF52540">
    <property type="entry name" value="P-loop containing nucleoside triphosphate hydrolases"/>
    <property type="match status" value="1"/>
</dbReference>
<dbReference type="PROSITE" id="PS50893">
    <property type="entry name" value="ABC_TRANSPORTER_2"/>
    <property type="match status" value="1"/>
</dbReference>
<evidence type="ECO:0000256" key="2">
    <source>
        <dbReference type="ARBA" id="ARBA00022741"/>
    </source>
</evidence>
<dbReference type="Pfam" id="PF12399">
    <property type="entry name" value="BCA_ABC_TP_C"/>
    <property type="match status" value="1"/>
</dbReference>
<accession>A0ABS2L986</accession>
<dbReference type="InterPro" id="IPR027417">
    <property type="entry name" value="P-loop_NTPase"/>
</dbReference>
<evidence type="ECO:0000256" key="1">
    <source>
        <dbReference type="ARBA" id="ARBA00022448"/>
    </source>
</evidence>
<organism evidence="5 6">
    <name type="scientific">Subtercola frigoramans</name>
    <dbReference type="NCBI Taxonomy" id="120298"/>
    <lineage>
        <taxon>Bacteria</taxon>
        <taxon>Bacillati</taxon>
        <taxon>Actinomycetota</taxon>
        <taxon>Actinomycetes</taxon>
        <taxon>Micrococcales</taxon>
        <taxon>Microbacteriaceae</taxon>
        <taxon>Subtercola</taxon>
    </lineage>
</organism>
<dbReference type="RefSeq" id="WP_205111258.1">
    <property type="nucleotide sequence ID" value="NZ_JBHSRR010000002.1"/>
</dbReference>
<dbReference type="Gene3D" id="3.40.50.300">
    <property type="entry name" value="P-loop containing nucleotide triphosphate hydrolases"/>
    <property type="match status" value="1"/>
</dbReference>
<dbReference type="InterPro" id="IPR003439">
    <property type="entry name" value="ABC_transporter-like_ATP-bd"/>
</dbReference>
<keyword evidence="1" id="KW-0813">Transport</keyword>
<feature type="domain" description="ABC transporter" evidence="4">
    <location>
        <begin position="5"/>
        <end position="233"/>
    </location>
</feature>
<reference evidence="5 6" key="1">
    <citation type="submission" date="2021-01" db="EMBL/GenBank/DDBJ databases">
        <title>Sequencing the genomes of 1000 actinobacteria strains.</title>
        <authorList>
            <person name="Klenk H.-P."/>
        </authorList>
    </citation>
    <scope>NUCLEOTIDE SEQUENCE [LARGE SCALE GENOMIC DNA]</scope>
    <source>
        <strain evidence="5 6">DSM 13057</strain>
    </source>
</reference>
<keyword evidence="2" id="KW-0547">Nucleotide-binding</keyword>
<dbReference type="InterPro" id="IPR051120">
    <property type="entry name" value="ABC_AA/LPS_Transport"/>
</dbReference>
<dbReference type="Proteomes" id="UP000776164">
    <property type="component" value="Unassembled WGS sequence"/>
</dbReference>
<comment type="caution">
    <text evidence="5">The sequence shown here is derived from an EMBL/GenBank/DDBJ whole genome shotgun (WGS) entry which is preliminary data.</text>
</comment>
<evidence type="ECO:0000313" key="5">
    <source>
        <dbReference type="EMBL" id="MBM7473650.1"/>
    </source>
</evidence>